<organism evidence="3 4">
    <name type="scientific">Arcobacter roscoffensis</name>
    <dbReference type="NCBI Taxonomy" id="2961520"/>
    <lineage>
        <taxon>Bacteria</taxon>
        <taxon>Pseudomonadati</taxon>
        <taxon>Campylobacterota</taxon>
        <taxon>Epsilonproteobacteria</taxon>
        <taxon>Campylobacterales</taxon>
        <taxon>Arcobacteraceae</taxon>
        <taxon>Arcobacter</taxon>
    </lineage>
</organism>
<dbReference type="SMART" id="SM00047">
    <property type="entry name" value="LYZ2"/>
    <property type="match status" value="1"/>
</dbReference>
<feature type="domain" description="Mannosyl-glycoprotein endo-beta-N-acetylglucosamidase-like" evidence="2">
    <location>
        <begin position="85"/>
        <end position="238"/>
    </location>
</feature>
<evidence type="ECO:0000256" key="1">
    <source>
        <dbReference type="SAM" id="SignalP"/>
    </source>
</evidence>
<proteinExistence type="predicted"/>
<keyword evidence="4" id="KW-1185">Reference proteome</keyword>
<evidence type="ECO:0000259" key="2">
    <source>
        <dbReference type="SMART" id="SM00047"/>
    </source>
</evidence>
<gene>
    <name evidence="3" type="ORF">NJU99_00855</name>
</gene>
<feature type="chain" id="PRO_5047076068" evidence="1">
    <location>
        <begin position="25"/>
        <end position="249"/>
    </location>
</feature>
<accession>A0ABY5E535</accession>
<dbReference type="EMBL" id="CP100595">
    <property type="protein sequence ID" value="UTJ06672.1"/>
    <property type="molecule type" value="Genomic_DNA"/>
</dbReference>
<dbReference type="InterPro" id="IPR002901">
    <property type="entry name" value="MGlyc_endo_b_GlcNAc-like_dom"/>
</dbReference>
<keyword evidence="1" id="KW-0732">Signal</keyword>
<evidence type="ECO:0000313" key="4">
    <source>
        <dbReference type="Proteomes" id="UP001060012"/>
    </source>
</evidence>
<evidence type="ECO:0000313" key="3">
    <source>
        <dbReference type="EMBL" id="UTJ06672.1"/>
    </source>
</evidence>
<reference evidence="3" key="1">
    <citation type="submission" date="2022-07" db="EMBL/GenBank/DDBJ databases">
        <title>Arcobacter roscoffensis sp. nov., a marine bacterium isolated from coastal seawater collected from Roscoff, France.</title>
        <authorList>
            <person name="Pascual J."/>
            <person name="Lepeaux C."/>
            <person name="Methner A."/>
            <person name="Overmann J."/>
        </authorList>
    </citation>
    <scope>NUCLEOTIDE SEQUENCE</scope>
    <source>
        <strain evidence="3">ARW1-2F2</strain>
    </source>
</reference>
<name>A0ABY5E535_9BACT</name>
<protein>
    <submittedName>
        <fullName evidence="3">Glucosaminidase domain-containing protein</fullName>
    </submittedName>
</protein>
<feature type="signal peptide" evidence="1">
    <location>
        <begin position="1"/>
        <end position="24"/>
    </location>
</feature>
<dbReference type="PANTHER" id="PTHR40572">
    <property type="entry name" value="PROTEIN BAX"/>
    <property type="match status" value="1"/>
</dbReference>
<dbReference type="Gene3D" id="1.10.530.10">
    <property type="match status" value="1"/>
</dbReference>
<dbReference type="PANTHER" id="PTHR40572:SF1">
    <property type="entry name" value="PROTEIN BAX"/>
    <property type="match status" value="1"/>
</dbReference>
<dbReference type="Proteomes" id="UP001060012">
    <property type="component" value="Chromosome"/>
</dbReference>
<dbReference type="Pfam" id="PF01832">
    <property type="entry name" value="Glucosaminidase"/>
    <property type="match status" value="1"/>
</dbReference>
<dbReference type="InterPro" id="IPR053195">
    <property type="entry name" value="Bax-like"/>
</dbReference>
<sequence>MKKTIIKKLLLTFGLVTTTTLSGALPEEYYKINTTKESKEYFFKYFYKLIENENIKILNEREFVKNYLNSNILAINPSSTSFNRLLELKRKYRIKKTYTLDKYLRKIDIVPPSMALAQAAVESGWGRSRFIKEANNVFGHWTYNPKIGMLPLQRDEGARHFIRIFKTVQDSISAYMLNLNRNRAYKEFQNKRYEQRQQGLIPQGEQLSQTMLNYSGIGHNYLEILNSVISKNNLIKFDEKFYNKIKEEK</sequence>
<dbReference type="RefSeq" id="WP_254576851.1">
    <property type="nucleotide sequence ID" value="NZ_CP100595.1"/>
</dbReference>